<accession>A0ABR1QI42</accession>
<keyword evidence="3" id="KW-1185">Reference proteome</keyword>
<protein>
    <recommendedName>
        <fullName evidence="4">Pheromone</fullName>
    </recommendedName>
</protein>
<comment type="caution">
    <text evidence="2">The sequence shown here is derived from an EMBL/GenBank/DDBJ whole genome shotgun (WGS) entry which is preliminary data.</text>
</comment>
<evidence type="ECO:0000256" key="1">
    <source>
        <dbReference type="SAM" id="MobiDB-lite"/>
    </source>
</evidence>
<dbReference type="Proteomes" id="UP001391051">
    <property type="component" value="Unassembled WGS sequence"/>
</dbReference>
<dbReference type="RefSeq" id="XP_066701641.1">
    <property type="nucleotide sequence ID" value="XM_066841779.1"/>
</dbReference>
<dbReference type="EMBL" id="JAQQWE010000004">
    <property type="protein sequence ID" value="KAK7956335.1"/>
    <property type="molecule type" value="Genomic_DNA"/>
</dbReference>
<feature type="compositionally biased region" description="Basic and acidic residues" evidence="1">
    <location>
        <begin position="1"/>
        <end position="10"/>
    </location>
</feature>
<evidence type="ECO:0008006" key="4">
    <source>
        <dbReference type="Google" id="ProtNLM"/>
    </source>
</evidence>
<feature type="region of interest" description="Disordered" evidence="1">
    <location>
        <begin position="1"/>
        <end position="50"/>
    </location>
</feature>
<evidence type="ECO:0000313" key="3">
    <source>
        <dbReference type="Proteomes" id="UP001391051"/>
    </source>
</evidence>
<dbReference type="GeneID" id="92074841"/>
<evidence type="ECO:0000313" key="2">
    <source>
        <dbReference type="EMBL" id="KAK7956335.1"/>
    </source>
</evidence>
<name>A0ABR1QI42_9PEZI</name>
<proteinExistence type="predicted"/>
<gene>
    <name evidence="2" type="ORF">PG986_005557</name>
</gene>
<reference evidence="2 3" key="1">
    <citation type="submission" date="2023-01" db="EMBL/GenBank/DDBJ databases">
        <title>Analysis of 21 Apiospora genomes using comparative genomics revels a genus with tremendous synthesis potential of carbohydrate active enzymes and secondary metabolites.</title>
        <authorList>
            <person name="Sorensen T."/>
        </authorList>
    </citation>
    <scope>NUCLEOTIDE SEQUENCE [LARGE SCALE GENOMIC DNA]</scope>
    <source>
        <strain evidence="2 3">CBS 24483</strain>
    </source>
</reference>
<sequence>MATGEVREPDFSAAAAATAARSPLPDYDTGDEGDISTFVPDTRTTTDHDIPKVEKDDDQIRTDEAGCVSMDS</sequence>
<organism evidence="2 3">
    <name type="scientific">Apiospora aurea</name>
    <dbReference type="NCBI Taxonomy" id="335848"/>
    <lineage>
        <taxon>Eukaryota</taxon>
        <taxon>Fungi</taxon>
        <taxon>Dikarya</taxon>
        <taxon>Ascomycota</taxon>
        <taxon>Pezizomycotina</taxon>
        <taxon>Sordariomycetes</taxon>
        <taxon>Xylariomycetidae</taxon>
        <taxon>Amphisphaeriales</taxon>
        <taxon>Apiosporaceae</taxon>
        <taxon>Apiospora</taxon>
    </lineage>
</organism>